<proteinExistence type="predicted"/>
<keyword evidence="1" id="KW-0812">Transmembrane</keyword>
<sequence>MIPIEYQWIQAMNIMRAWCVVPALVYSLFSLAIDLIVKNKSILILLEFLLFLIIFVVFYYFKHTFFVQGQLENSLFIQNFVFLPLMIGCISFVLYDVFKKTFTSYTS</sequence>
<feature type="transmembrane region" description="Helical" evidence="1">
    <location>
        <begin position="15"/>
        <end position="37"/>
    </location>
</feature>
<keyword evidence="1" id="KW-1133">Transmembrane helix</keyword>
<evidence type="ECO:0000313" key="2">
    <source>
        <dbReference type="EMBL" id="RGD74726.1"/>
    </source>
</evidence>
<dbReference type="EMBL" id="QUSK01000023">
    <property type="protein sequence ID" value="RGD74726.1"/>
    <property type="molecule type" value="Genomic_DNA"/>
</dbReference>
<accession>A0A3E3E075</accession>
<dbReference type="AlphaFoldDB" id="A0A3E3E075"/>
<comment type="caution">
    <text evidence="2">The sequence shown here is derived from an EMBL/GenBank/DDBJ whole genome shotgun (WGS) entry which is preliminary data.</text>
</comment>
<protein>
    <submittedName>
        <fullName evidence="2">Uncharacterized protein</fullName>
    </submittedName>
</protein>
<feature type="transmembrane region" description="Helical" evidence="1">
    <location>
        <begin position="42"/>
        <end position="61"/>
    </location>
</feature>
<dbReference type="Proteomes" id="UP000260721">
    <property type="component" value="Unassembled WGS sequence"/>
</dbReference>
<gene>
    <name evidence="2" type="ORF">DXC78_09950</name>
</gene>
<keyword evidence="1" id="KW-0472">Membrane</keyword>
<evidence type="ECO:0000256" key="1">
    <source>
        <dbReference type="SAM" id="Phobius"/>
    </source>
</evidence>
<dbReference type="RefSeq" id="WP_117446889.1">
    <property type="nucleotide sequence ID" value="NZ_JAQLXT010000035.1"/>
</dbReference>
<evidence type="ECO:0000313" key="3">
    <source>
        <dbReference type="Proteomes" id="UP000260721"/>
    </source>
</evidence>
<feature type="transmembrane region" description="Helical" evidence="1">
    <location>
        <begin position="81"/>
        <end position="98"/>
    </location>
</feature>
<reference evidence="2 3" key="1">
    <citation type="submission" date="2018-08" db="EMBL/GenBank/DDBJ databases">
        <title>A genome reference for cultivated species of the human gut microbiota.</title>
        <authorList>
            <person name="Zou Y."/>
            <person name="Xue W."/>
            <person name="Luo G."/>
        </authorList>
    </citation>
    <scope>NUCLEOTIDE SEQUENCE [LARGE SCALE GENOMIC DNA]</scope>
    <source>
        <strain evidence="2 3">TF08-11</strain>
    </source>
</reference>
<organism evidence="2 3">
    <name type="scientific">Faecalicoccus pleomorphus</name>
    <dbReference type="NCBI Taxonomy" id="1323"/>
    <lineage>
        <taxon>Bacteria</taxon>
        <taxon>Bacillati</taxon>
        <taxon>Bacillota</taxon>
        <taxon>Erysipelotrichia</taxon>
        <taxon>Erysipelotrichales</taxon>
        <taxon>Erysipelotrichaceae</taxon>
        <taxon>Faecalicoccus</taxon>
    </lineage>
</organism>
<name>A0A3E3E075_9FIRM</name>